<keyword evidence="4" id="KW-1185">Reference proteome</keyword>
<gene>
    <name evidence="3" type="ORF">C1280_11420</name>
</gene>
<dbReference type="Gene3D" id="2.40.360.20">
    <property type="match status" value="1"/>
</dbReference>
<accession>A0A2Z3GW53</accession>
<dbReference type="Proteomes" id="UP000245802">
    <property type="component" value="Chromosome"/>
</dbReference>
<protein>
    <recommendedName>
        <fullName evidence="2">DUF3108 domain-containing protein</fullName>
    </recommendedName>
</protein>
<organism evidence="3 4">
    <name type="scientific">Gemmata obscuriglobus</name>
    <dbReference type="NCBI Taxonomy" id="114"/>
    <lineage>
        <taxon>Bacteria</taxon>
        <taxon>Pseudomonadati</taxon>
        <taxon>Planctomycetota</taxon>
        <taxon>Planctomycetia</taxon>
        <taxon>Gemmatales</taxon>
        <taxon>Gemmataceae</taxon>
        <taxon>Gemmata</taxon>
    </lineage>
</organism>
<feature type="chain" id="PRO_5016332198" description="DUF3108 domain-containing protein" evidence="1">
    <location>
        <begin position="19"/>
        <end position="204"/>
    </location>
</feature>
<dbReference type="OrthoDB" id="9770643at2"/>
<evidence type="ECO:0000259" key="2">
    <source>
        <dbReference type="Pfam" id="PF21347"/>
    </source>
</evidence>
<dbReference type="KEGG" id="gog:C1280_11420"/>
<evidence type="ECO:0000313" key="4">
    <source>
        <dbReference type="Proteomes" id="UP000245802"/>
    </source>
</evidence>
<evidence type="ECO:0000313" key="3">
    <source>
        <dbReference type="EMBL" id="AWM37558.1"/>
    </source>
</evidence>
<dbReference type="EMBL" id="CP025958">
    <property type="protein sequence ID" value="AWM37558.1"/>
    <property type="molecule type" value="Genomic_DNA"/>
</dbReference>
<dbReference type="RefSeq" id="WP_010049974.1">
    <property type="nucleotide sequence ID" value="NZ_CP025958.1"/>
</dbReference>
<proteinExistence type="predicted"/>
<dbReference type="InterPro" id="IPR049279">
    <property type="entry name" value="DUF3108-like"/>
</dbReference>
<name>A0A2Z3GW53_9BACT</name>
<feature type="domain" description="DUF3108" evidence="2">
    <location>
        <begin position="136"/>
        <end position="182"/>
    </location>
</feature>
<sequence>MRQLLAIALLILASVVAAAPVPKEARKPNWQFPTLVGTEWVYETAGRRNGLTTDTIAEVGLRRGDPMIHIRSTFECVIEGMETSTINATRLIVRDGCLWEMAGDAPGFLLLKFPPRVGDVWERKHTALAFDRTVTRVVVEERIKVPAGTFDCVKVETRAYTGDTLEWTETNWYAPVVGLVKSTGGPIKERAKLLKTFTPGPAEH</sequence>
<dbReference type="Pfam" id="PF21347">
    <property type="entry name" value="DUF3108_like"/>
    <property type="match status" value="1"/>
</dbReference>
<evidence type="ECO:0000256" key="1">
    <source>
        <dbReference type="SAM" id="SignalP"/>
    </source>
</evidence>
<feature type="signal peptide" evidence="1">
    <location>
        <begin position="1"/>
        <end position="18"/>
    </location>
</feature>
<reference evidence="3 4" key="1">
    <citation type="submission" date="2018-01" db="EMBL/GenBank/DDBJ databases">
        <title>G. obscuriglobus.</title>
        <authorList>
            <person name="Franke J."/>
            <person name="Blomberg W."/>
            <person name="Selmecki A."/>
        </authorList>
    </citation>
    <scope>NUCLEOTIDE SEQUENCE [LARGE SCALE GENOMIC DNA]</scope>
    <source>
        <strain evidence="3 4">DSM 5831</strain>
    </source>
</reference>
<dbReference type="AlphaFoldDB" id="A0A2Z3GW53"/>
<keyword evidence="1" id="KW-0732">Signal</keyword>